<dbReference type="InterPro" id="IPR005119">
    <property type="entry name" value="LysR_subst-bd"/>
</dbReference>
<dbReference type="GO" id="GO:0005829">
    <property type="term" value="C:cytosol"/>
    <property type="evidence" value="ECO:0007669"/>
    <property type="project" value="TreeGrafter"/>
</dbReference>
<dbReference type="EMBL" id="JACHXV010000006">
    <property type="protein sequence ID" value="MBB3174168.1"/>
    <property type="molecule type" value="Genomic_DNA"/>
</dbReference>
<evidence type="ECO:0000313" key="9">
    <source>
        <dbReference type="Proteomes" id="UP000565205"/>
    </source>
</evidence>
<accession>A0A850NJ91</accession>
<dbReference type="InterPro" id="IPR050950">
    <property type="entry name" value="HTH-type_LysR_regulators"/>
</dbReference>
<keyword evidence="2" id="KW-0805">Transcription regulation</keyword>
<organism evidence="7 9">
    <name type="scientific">Endobacter medicaginis</name>
    <dbReference type="NCBI Taxonomy" id="1181271"/>
    <lineage>
        <taxon>Bacteria</taxon>
        <taxon>Pseudomonadati</taxon>
        <taxon>Pseudomonadota</taxon>
        <taxon>Alphaproteobacteria</taxon>
        <taxon>Acetobacterales</taxon>
        <taxon>Acetobacteraceae</taxon>
        <taxon>Endobacter</taxon>
    </lineage>
</organism>
<evidence type="ECO:0000313" key="6">
    <source>
        <dbReference type="EMBL" id="MBB3174168.1"/>
    </source>
</evidence>
<evidence type="ECO:0000256" key="2">
    <source>
        <dbReference type="ARBA" id="ARBA00023015"/>
    </source>
</evidence>
<feature type="domain" description="HTH lysR-type" evidence="5">
    <location>
        <begin position="13"/>
        <end position="65"/>
    </location>
</feature>
<protein>
    <submittedName>
        <fullName evidence="6">DNA-binding transcriptional LysR family regulator</fullName>
    </submittedName>
    <submittedName>
        <fullName evidence="7">LysR family transcriptional regulator</fullName>
    </submittedName>
</protein>
<dbReference type="Gene3D" id="1.10.10.10">
    <property type="entry name" value="Winged helix-like DNA-binding domain superfamily/Winged helix DNA-binding domain"/>
    <property type="match status" value="1"/>
</dbReference>
<dbReference type="Pfam" id="PF03466">
    <property type="entry name" value="LysR_substrate"/>
    <property type="match status" value="1"/>
</dbReference>
<dbReference type="AlphaFoldDB" id="A0A850NJ91"/>
<reference evidence="6 8" key="2">
    <citation type="submission" date="2020-08" db="EMBL/GenBank/DDBJ databases">
        <title>Genomic Encyclopedia of Type Strains, Phase III (KMG-III): the genomes of soil and plant-associated and newly described type strains.</title>
        <authorList>
            <person name="Whitman W."/>
        </authorList>
    </citation>
    <scope>NUCLEOTIDE SEQUENCE [LARGE SCALE GENOMIC DNA]</scope>
    <source>
        <strain evidence="6 8">CECT 8088</strain>
    </source>
</reference>
<keyword evidence="4" id="KW-0804">Transcription</keyword>
<dbReference type="Gene3D" id="3.40.190.290">
    <property type="match status" value="1"/>
</dbReference>
<dbReference type="Pfam" id="PF00126">
    <property type="entry name" value="HTH_1"/>
    <property type="match status" value="1"/>
</dbReference>
<keyword evidence="8" id="KW-1185">Reference proteome</keyword>
<name>A0A850NJ91_9PROT</name>
<keyword evidence="3 6" id="KW-0238">DNA-binding</keyword>
<evidence type="ECO:0000313" key="8">
    <source>
        <dbReference type="Proteomes" id="UP000557688"/>
    </source>
</evidence>
<dbReference type="PANTHER" id="PTHR30419:SF8">
    <property type="entry name" value="NITROGEN ASSIMILATION TRANSCRIPTIONAL ACTIVATOR-RELATED"/>
    <property type="match status" value="1"/>
</dbReference>
<comment type="caution">
    <text evidence="7">The sequence shown here is derived from an EMBL/GenBank/DDBJ whole genome shotgun (WGS) entry which is preliminary data.</text>
</comment>
<evidence type="ECO:0000313" key="7">
    <source>
        <dbReference type="EMBL" id="NVN29901.1"/>
    </source>
</evidence>
<dbReference type="SUPFAM" id="SSF46785">
    <property type="entry name" value="Winged helix' DNA-binding domain"/>
    <property type="match status" value="1"/>
</dbReference>
<dbReference type="CDD" id="cd05466">
    <property type="entry name" value="PBP2_LTTR_substrate"/>
    <property type="match status" value="1"/>
</dbReference>
<dbReference type="SUPFAM" id="SSF53850">
    <property type="entry name" value="Periplasmic binding protein-like II"/>
    <property type="match status" value="1"/>
</dbReference>
<comment type="similarity">
    <text evidence="1">Belongs to the LysR transcriptional regulatory family.</text>
</comment>
<dbReference type="InterPro" id="IPR000847">
    <property type="entry name" value="LysR_HTH_N"/>
</dbReference>
<dbReference type="PANTHER" id="PTHR30419">
    <property type="entry name" value="HTH-TYPE TRANSCRIPTIONAL REGULATOR YBHD"/>
    <property type="match status" value="1"/>
</dbReference>
<dbReference type="InterPro" id="IPR036388">
    <property type="entry name" value="WH-like_DNA-bd_sf"/>
</dbReference>
<dbReference type="GO" id="GO:0003700">
    <property type="term" value="F:DNA-binding transcription factor activity"/>
    <property type="evidence" value="ECO:0007669"/>
    <property type="project" value="InterPro"/>
</dbReference>
<gene>
    <name evidence="6" type="ORF">FHR90_002004</name>
    <name evidence="7" type="ORF">HUK83_06080</name>
</gene>
<dbReference type="RefSeq" id="WP_176622986.1">
    <property type="nucleotide sequence ID" value="NZ_JAPKXM010000002.1"/>
</dbReference>
<evidence type="ECO:0000256" key="3">
    <source>
        <dbReference type="ARBA" id="ARBA00023125"/>
    </source>
</evidence>
<reference evidence="7 9" key="1">
    <citation type="submission" date="2020-06" db="EMBL/GenBank/DDBJ databases">
        <title>Description of novel acetic acid bacteria.</title>
        <authorList>
            <person name="Sombolestani A."/>
        </authorList>
    </citation>
    <scope>NUCLEOTIDE SEQUENCE [LARGE SCALE GENOMIC DNA]</scope>
    <source>
        <strain evidence="7 9">LMG 26838</strain>
    </source>
</reference>
<dbReference type="GO" id="GO:0003677">
    <property type="term" value="F:DNA binding"/>
    <property type="evidence" value="ECO:0007669"/>
    <property type="project" value="UniProtKB-KW"/>
</dbReference>
<dbReference type="Proteomes" id="UP000565205">
    <property type="component" value="Unassembled WGS sequence"/>
</dbReference>
<sequence>MTQARAMLHSRTLRYLDEVARAGSIRRAAERLNVSPTAVNKQILAYELDHGIRVFERLPRGMRLTTAGEALIGHIRRTLQDYRQTEIYIEQLRGLRAGSIRLGTMSGLTSGLLASILTAFHRDHPAVTVSVHTMSSAELTRMVIEDELDLCLGYNLPADPQLATVASFDGRLGAVMRADHPLAGASVLRVQDCIAYPLVMPLPGMAMATTIGTLFAHEDATARPVCTTNSIELMKNMLASGDFITFISRFDMLSVSGATSLVHIPLAGTMPQNTLSLIRHRRRKRDLSITLLADLLQDAIRTLAPGH</sequence>
<dbReference type="PROSITE" id="PS50931">
    <property type="entry name" value="HTH_LYSR"/>
    <property type="match status" value="1"/>
</dbReference>
<dbReference type="EMBL" id="JABXXQ010000081">
    <property type="protein sequence ID" value="NVN29901.1"/>
    <property type="molecule type" value="Genomic_DNA"/>
</dbReference>
<dbReference type="Proteomes" id="UP000557688">
    <property type="component" value="Unassembled WGS sequence"/>
</dbReference>
<dbReference type="InterPro" id="IPR036390">
    <property type="entry name" value="WH_DNA-bd_sf"/>
</dbReference>
<evidence type="ECO:0000259" key="5">
    <source>
        <dbReference type="PROSITE" id="PS50931"/>
    </source>
</evidence>
<evidence type="ECO:0000256" key="4">
    <source>
        <dbReference type="ARBA" id="ARBA00023163"/>
    </source>
</evidence>
<evidence type="ECO:0000256" key="1">
    <source>
        <dbReference type="ARBA" id="ARBA00009437"/>
    </source>
</evidence>
<proteinExistence type="inferred from homology"/>